<comment type="caution">
    <text evidence="4">The sequence shown here is derived from an EMBL/GenBank/DDBJ whole genome shotgun (WGS) entry which is preliminary data.</text>
</comment>
<dbReference type="PIRSF" id="PIRSF009467">
    <property type="entry name" value="Ureas_acces_UreF"/>
    <property type="match status" value="1"/>
</dbReference>
<dbReference type="HAMAP" id="MF_01385">
    <property type="entry name" value="UreF"/>
    <property type="match status" value="1"/>
</dbReference>
<comment type="function">
    <text evidence="3">Required for maturation of urease via the functional incorporation of the urease nickel metallocenter.</text>
</comment>
<keyword evidence="3" id="KW-0963">Cytoplasm</keyword>
<sequence>MTLPLALLQLVSPALPVGAFSYAEGLEVLVQAGELRDGATLKAWLEAELQFGLLAVEAAALGPMQQAFKTSNMEQLLDLNGWLIAQREAPEIRAQQWQMAGSLLQLLAAMGWPLTEQSQGLKLTGLKLTGLGWTAAWAWAGHCLDLAATDLVEAYLYGWLANQISAAVRLIPLGATEGQCLQLQLVPLISSQANYLISQDPRQMFSSGVGAGLAQLQHGALYSRLFRS</sequence>
<protein>
    <recommendedName>
        <fullName evidence="3">Urease accessory protein UreF</fullName>
    </recommendedName>
</protein>
<dbReference type="Proteomes" id="UP000240206">
    <property type="component" value="Unassembled WGS sequence"/>
</dbReference>
<comment type="similarity">
    <text evidence="3">Belongs to the UreF family.</text>
</comment>
<dbReference type="AlphaFoldDB" id="A0A2P7EF82"/>
<gene>
    <name evidence="3" type="primary">ureF</name>
    <name evidence="4" type="ORF">C7K08_05810</name>
</gene>
<dbReference type="STRING" id="1910958.BTM30_06875"/>
<dbReference type="GO" id="GO:0016151">
    <property type="term" value="F:nickel cation binding"/>
    <property type="evidence" value="ECO:0007669"/>
    <property type="project" value="UniProtKB-UniRule"/>
</dbReference>
<dbReference type="RefSeq" id="WP_106499696.1">
    <property type="nucleotide sequence ID" value="NZ_PXVC01000017.1"/>
</dbReference>
<name>A0A2P7EF82_9SYNE</name>
<dbReference type="Pfam" id="PF01730">
    <property type="entry name" value="UreF"/>
    <property type="match status" value="1"/>
</dbReference>
<dbReference type="InterPro" id="IPR038277">
    <property type="entry name" value="UreF_sf"/>
</dbReference>
<dbReference type="PANTHER" id="PTHR33620">
    <property type="entry name" value="UREASE ACCESSORY PROTEIN F"/>
    <property type="match status" value="1"/>
</dbReference>
<evidence type="ECO:0000256" key="2">
    <source>
        <dbReference type="ARBA" id="ARBA00023186"/>
    </source>
</evidence>
<reference evidence="5" key="1">
    <citation type="submission" date="2018-03" db="EMBL/GenBank/DDBJ databases">
        <title>Ecological and genomic features of two cosmopolitan and abundant freshwater picocyanobacteria.</title>
        <authorList>
            <person name="Cabello-Yeves P.J."/>
            <person name="Picazo A."/>
            <person name="Camacho A."/>
            <person name="Callieri C."/>
            <person name="Rosselli R."/>
            <person name="Roda-Garcia J."/>
            <person name="Coutinho F.H."/>
            <person name="Rodriguez-Valera F."/>
        </authorList>
    </citation>
    <scope>NUCLEOTIDE SEQUENCE [LARGE SCALE GENOMIC DNA]</scope>
    <source>
        <strain evidence="5">Tous</strain>
    </source>
</reference>
<evidence type="ECO:0000313" key="5">
    <source>
        <dbReference type="Proteomes" id="UP000240206"/>
    </source>
</evidence>
<organism evidence="4 5">
    <name type="scientific">Synechococcus lacustris str. Tous</name>
    <dbReference type="NCBI Taxonomy" id="1910958"/>
    <lineage>
        <taxon>Bacteria</taxon>
        <taxon>Bacillati</taxon>
        <taxon>Cyanobacteriota</taxon>
        <taxon>Cyanophyceae</taxon>
        <taxon>Synechococcales</taxon>
        <taxon>Synechococcaceae</taxon>
        <taxon>Synechococcus</taxon>
    </lineage>
</organism>
<dbReference type="Gene3D" id="1.10.4190.10">
    <property type="entry name" value="Urease accessory protein UreF"/>
    <property type="match status" value="1"/>
</dbReference>
<keyword evidence="2 3" id="KW-0143">Chaperone</keyword>
<comment type="subcellular location">
    <subcellularLocation>
        <location evidence="3">Cytoplasm</location>
    </subcellularLocation>
</comment>
<evidence type="ECO:0000313" key="4">
    <source>
        <dbReference type="EMBL" id="PSI01897.1"/>
    </source>
</evidence>
<keyword evidence="5" id="KW-1185">Reference proteome</keyword>
<keyword evidence="1 3" id="KW-0996">Nickel insertion</keyword>
<accession>A0A2P7EF82</accession>
<proteinExistence type="inferred from homology"/>
<evidence type="ECO:0000256" key="3">
    <source>
        <dbReference type="HAMAP-Rule" id="MF_01385"/>
    </source>
</evidence>
<dbReference type="InterPro" id="IPR002639">
    <property type="entry name" value="UreF"/>
</dbReference>
<comment type="subunit">
    <text evidence="3">UreD, UreF and UreG form a complex that acts as a GTP-hydrolysis-dependent molecular chaperone, activating the urease apoprotein by helping to assemble the nickel containing metallocenter of UreC. The UreE protein probably delivers the nickel.</text>
</comment>
<dbReference type="PANTHER" id="PTHR33620:SF1">
    <property type="entry name" value="UREASE ACCESSORY PROTEIN F"/>
    <property type="match status" value="1"/>
</dbReference>
<evidence type="ECO:0000256" key="1">
    <source>
        <dbReference type="ARBA" id="ARBA00022988"/>
    </source>
</evidence>
<dbReference type="EMBL" id="PXVC01000017">
    <property type="protein sequence ID" value="PSI01897.1"/>
    <property type="molecule type" value="Genomic_DNA"/>
</dbReference>
<dbReference type="GO" id="GO:0005737">
    <property type="term" value="C:cytoplasm"/>
    <property type="evidence" value="ECO:0007669"/>
    <property type="project" value="UniProtKB-SubCell"/>
</dbReference>